<evidence type="ECO:0000256" key="5">
    <source>
        <dbReference type="ARBA" id="ARBA00022695"/>
    </source>
</evidence>
<dbReference type="SUPFAM" id="SSF56672">
    <property type="entry name" value="DNA/RNA polymerases"/>
    <property type="match status" value="1"/>
</dbReference>
<evidence type="ECO:0000313" key="18">
    <source>
        <dbReference type="EMBL" id="HJH44161.1"/>
    </source>
</evidence>
<name>A0A2K2U863_9ACTN</name>
<dbReference type="InterPro" id="IPR002421">
    <property type="entry name" value="5-3_exonuclease"/>
</dbReference>
<organism evidence="19 20">
    <name type="scientific">Rubneribacter badeniensis</name>
    <dbReference type="NCBI Taxonomy" id="2070688"/>
    <lineage>
        <taxon>Bacteria</taxon>
        <taxon>Bacillati</taxon>
        <taxon>Actinomycetota</taxon>
        <taxon>Coriobacteriia</taxon>
        <taxon>Eggerthellales</taxon>
        <taxon>Eggerthellaceae</taxon>
        <taxon>Rubneribacter</taxon>
    </lineage>
</organism>
<comment type="caution">
    <text evidence="19">The sequence shown here is derived from an EMBL/GenBank/DDBJ whole genome shotgun (WGS) entry which is preliminary data.</text>
</comment>
<dbReference type="Proteomes" id="UP000236488">
    <property type="component" value="Unassembled WGS sequence"/>
</dbReference>
<keyword evidence="10 15" id="KW-0238">DNA-binding</keyword>
<dbReference type="SMART" id="SM00482">
    <property type="entry name" value="POLAc"/>
    <property type="match status" value="1"/>
</dbReference>
<dbReference type="InterPro" id="IPR036279">
    <property type="entry name" value="5-3_exonuclease_C_sf"/>
</dbReference>
<keyword evidence="8 15" id="KW-0269">Exonuclease</keyword>
<dbReference type="NCBIfam" id="TIGR00593">
    <property type="entry name" value="pola"/>
    <property type="match status" value="1"/>
</dbReference>
<dbReference type="Proteomes" id="UP000789325">
    <property type="component" value="Unassembled WGS sequence"/>
</dbReference>
<evidence type="ECO:0000256" key="7">
    <source>
        <dbReference type="ARBA" id="ARBA00022763"/>
    </source>
</evidence>
<dbReference type="InterPro" id="IPR002298">
    <property type="entry name" value="DNA_polymerase_A"/>
</dbReference>
<keyword evidence="20" id="KW-1185">Reference proteome</keyword>
<dbReference type="GO" id="GO:0008409">
    <property type="term" value="F:5'-3' exonuclease activity"/>
    <property type="evidence" value="ECO:0007669"/>
    <property type="project" value="UniProtKB-UniRule"/>
</dbReference>
<evidence type="ECO:0000259" key="17">
    <source>
        <dbReference type="SMART" id="SM00482"/>
    </source>
</evidence>
<comment type="catalytic activity">
    <reaction evidence="12 15">
        <text>DNA(n) + a 2'-deoxyribonucleoside 5'-triphosphate = DNA(n+1) + diphosphate</text>
        <dbReference type="Rhea" id="RHEA:22508"/>
        <dbReference type="Rhea" id="RHEA-COMP:17339"/>
        <dbReference type="Rhea" id="RHEA-COMP:17340"/>
        <dbReference type="ChEBI" id="CHEBI:33019"/>
        <dbReference type="ChEBI" id="CHEBI:61560"/>
        <dbReference type="ChEBI" id="CHEBI:173112"/>
        <dbReference type="EC" id="2.7.7.7"/>
    </reaction>
</comment>
<evidence type="ECO:0000259" key="16">
    <source>
        <dbReference type="SMART" id="SM00475"/>
    </source>
</evidence>
<dbReference type="PANTHER" id="PTHR10133">
    <property type="entry name" value="DNA POLYMERASE I"/>
    <property type="match status" value="1"/>
</dbReference>
<evidence type="ECO:0000313" key="20">
    <source>
        <dbReference type="Proteomes" id="UP000236488"/>
    </source>
</evidence>
<dbReference type="InterPro" id="IPR020046">
    <property type="entry name" value="5-3_exonucl_a-hlix_arch_N"/>
</dbReference>
<dbReference type="Gene3D" id="1.20.1060.10">
    <property type="entry name" value="Taq DNA Polymerase, Chain T, domain 4"/>
    <property type="match status" value="1"/>
</dbReference>
<dbReference type="EC" id="2.7.7.7" evidence="2 14"/>
<dbReference type="GO" id="GO:0006261">
    <property type="term" value="P:DNA-templated DNA replication"/>
    <property type="evidence" value="ECO:0007669"/>
    <property type="project" value="UniProtKB-UniRule"/>
</dbReference>
<dbReference type="Pfam" id="PF01367">
    <property type="entry name" value="5_3_exonuc"/>
    <property type="match status" value="1"/>
</dbReference>
<sequence>MPKKIAVIDGNSLMHRAYHAVPQTMNAPDGTPTNAVFGFLAMLLKFIDMASPDAIICAFDAGRPAFRMRALEQYKAQRPPMDDDLKVQFPIIEELLSAMAVPVVRVKGWEGDDILGTIAARDEALGFETLLVTGDKDAYQLATDKTRIVTTKKGITDVAIYGPAEVEERYGVRPDQFIDFLGLKGDSSDNIPGVPGIGDKTAAKLLQSYGNLEGIYEHVDDLKGKQKEKIVENKDMAYLSREVATIVRDLDFPLDLKGCSFPSFDPEAVTEAFKKVRFNAHLNRVLKLVGKELERKAAPLSVEPVVTGARAVELVDAAIARGESLGVAFVEPEQVSLFNAGLHCAVSTSEGTALFEDDEGLAAFSRVVKGAPFSALDVKQALHRVYPADTSERALVDDADLMGMRAFDLGLAGYVLNSSVSEYSFDALLDAYCGGVLPEAKDEAAAASFQAAAARQLVGPLTEALERDGSARPYFDIDLPLVAVLAIVERTGAAVDCDRLAELGASTQAELDELSARIFDMAGEEFNLDSPKQLSRILFEVLGLKPLKKNQRGYSTDAAVLKELSHEHDLPALVLRYRELAKIKSTYIDALPRMRAGDGRVHTCFNETVTTTGRLSSSDPNLQNIPVRTEFGRQIRESFVPLAPGELFVSADYSQIELRLLAHLSGDEHLVAAFCSGADFHASTASRVFDLPVEEVTPELRSRAKAVNFGIVYGQQAFGLSQSLGIPFGEAKEMIDRYFEAYPGVRAYLDDTVAKAKEQGFAETMFGRKRHIPELKAGNANQRGFGERTAMNHPMQGSAADIIKLAMGEVQRRLMAEGLRAKLLLQVHDELDFSVPEDELEVVSALAKEVMEGVVKLRVPLVADVSAGATWAEAH</sequence>
<dbReference type="InterPro" id="IPR029060">
    <property type="entry name" value="PIN-like_dom_sf"/>
</dbReference>
<evidence type="ECO:0000256" key="13">
    <source>
        <dbReference type="ARBA" id="ARBA00053603"/>
    </source>
</evidence>
<dbReference type="InterPro" id="IPR043502">
    <property type="entry name" value="DNA/RNA_pol_sf"/>
</dbReference>
<evidence type="ECO:0000256" key="8">
    <source>
        <dbReference type="ARBA" id="ARBA00022839"/>
    </source>
</evidence>
<dbReference type="Gene3D" id="1.10.150.20">
    <property type="entry name" value="5' to 3' exonuclease, C-terminal subdomain"/>
    <property type="match status" value="2"/>
</dbReference>
<keyword evidence="15" id="KW-0378">Hydrolase</keyword>
<evidence type="ECO:0000256" key="14">
    <source>
        <dbReference type="NCBIfam" id="TIGR00593"/>
    </source>
</evidence>
<keyword evidence="8 15" id="KW-0540">Nuclease</keyword>
<dbReference type="InterPro" id="IPR020045">
    <property type="entry name" value="DNA_polI_H3TH"/>
</dbReference>
<dbReference type="Gene3D" id="3.40.50.1010">
    <property type="entry name" value="5'-nuclease"/>
    <property type="match status" value="1"/>
</dbReference>
<keyword evidence="11 15" id="KW-0234">DNA repair</keyword>
<evidence type="ECO:0000313" key="19">
    <source>
        <dbReference type="EMBL" id="PNV66432.1"/>
    </source>
</evidence>
<dbReference type="Pfam" id="PF00476">
    <property type="entry name" value="DNA_pol_A"/>
    <property type="match status" value="1"/>
</dbReference>
<dbReference type="SUPFAM" id="SSF88723">
    <property type="entry name" value="PIN domain-like"/>
    <property type="match status" value="1"/>
</dbReference>
<proteinExistence type="inferred from homology"/>
<keyword evidence="4 15" id="KW-0808">Transferase</keyword>
<dbReference type="EMBL" id="DYZL01000205">
    <property type="protein sequence ID" value="HJH44161.1"/>
    <property type="molecule type" value="Genomic_DNA"/>
</dbReference>
<dbReference type="Pfam" id="PF02739">
    <property type="entry name" value="5_3_exonuc_N"/>
    <property type="match status" value="1"/>
</dbReference>
<dbReference type="FunFam" id="1.20.1060.10:FF:000001">
    <property type="entry name" value="DNA polymerase I"/>
    <property type="match status" value="1"/>
</dbReference>
<dbReference type="CDD" id="cd08637">
    <property type="entry name" value="DNA_pol_A_pol_I_C"/>
    <property type="match status" value="1"/>
</dbReference>
<evidence type="ECO:0000256" key="15">
    <source>
        <dbReference type="RuleBase" id="RU004460"/>
    </source>
</evidence>
<dbReference type="PRINTS" id="PR00868">
    <property type="entry name" value="DNAPOLI"/>
</dbReference>
<comment type="function">
    <text evidence="15">In addition to polymerase activity, this DNA polymerase exhibits 5'-3' exonuclease activity.</text>
</comment>
<evidence type="ECO:0000256" key="6">
    <source>
        <dbReference type="ARBA" id="ARBA00022705"/>
    </source>
</evidence>
<keyword evidence="6 15" id="KW-0235">DNA replication</keyword>
<reference evidence="18" key="3">
    <citation type="submission" date="2021-09" db="EMBL/GenBank/DDBJ databases">
        <authorList>
            <person name="Gilroy R."/>
        </authorList>
    </citation>
    <scope>NUCLEOTIDE SEQUENCE</scope>
    <source>
        <strain evidence="18">USAMLcec12-2067</strain>
    </source>
</reference>
<keyword evidence="7 15" id="KW-0227">DNA damage</keyword>
<dbReference type="GO" id="GO:0003677">
    <property type="term" value="F:DNA binding"/>
    <property type="evidence" value="ECO:0007669"/>
    <property type="project" value="UniProtKB-UniRule"/>
</dbReference>
<keyword evidence="5 15" id="KW-0548">Nucleotidyltransferase</keyword>
<evidence type="ECO:0000256" key="12">
    <source>
        <dbReference type="ARBA" id="ARBA00049244"/>
    </source>
</evidence>
<dbReference type="InterPro" id="IPR018320">
    <property type="entry name" value="DNA_polymerase_1"/>
</dbReference>
<dbReference type="RefSeq" id="WP_103262495.1">
    <property type="nucleotide sequence ID" value="NZ_PPEL01000003.1"/>
</dbReference>
<dbReference type="SMART" id="SM00475">
    <property type="entry name" value="53EXOc"/>
    <property type="match status" value="1"/>
</dbReference>
<dbReference type="InterPro" id="IPR008918">
    <property type="entry name" value="HhH2"/>
</dbReference>
<dbReference type="AlphaFoldDB" id="A0A2K2U863"/>
<evidence type="ECO:0000256" key="2">
    <source>
        <dbReference type="ARBA" id="ARBA00012417"/>
    </source>
</evidence>
<gene>
    <name evidence="15 18" type="primary">polA</name>
    <name evidence="19" type="ORF">C2L80_01680</name>
    <name evidence="18" type="ORF">K8V16_10275</name>
</gene>
<dbReference type="FunFam" id="1.10.150.20:FF:000002">
    <property type="entry name" value="DNA polymerase I"/>
    <property type="match status" value="1"/>
</dbReference>
<dbReference type="NCBIfam" id="NF004397">
    <property type="entry name" value="PRK05755.1"/>
    <property type="match status" value="1"/>
</dbReference>
<evidence type="ECO:0000256" key="1">
    <source>
        <dbReference type="ARBA" id="ARBA00007705"/>
    </source>
</evidence>
<comment type="similarity">
    <text evidence="1 15">Belongs to the DNA polymerase type-A family.</text>
</comment>
<dbReference type="Gene3D" id="3.30.70.370">
    <property type="match status" value="1"/>
</dbReference>
<evidence type="ECO:0000256" key="3">
    <source>
        <dbReference type="ARBA" id="ARBA00020311"/>
    </source>
</evidence>
<dbReference type="SUPFAM" id="SSF47807">
    <property type="entry name" value="5' to 3' exonuclease, C-terminal subdomain"/>
    <property type="match status" value="1"/>
</dbReference>
<dbReference type="FunFam" id="1.10.150.20:FF:000003">
    <property type="entry name" value="DNA polymerase I"/>
    <property type="match status" value="1"/>
</dbReference>
<dbReference type="PANTHER" id="PTHR10133:SF27">
    <property type="entry name" value="DNA POLYMERASE NU"/>
    <property type="match status" value="1"/>
</dbReference>
<dbReference type="GO" id="GO:0003887">
    <property type="term" value="F:DNA-directed DNA polymerase activity"/>
    <property type="evidence" value="ECO:0007669"/>
    <property type="project" value="UniProtKB-UniRule"/>
</dbReference>
<accession>A0A2K2U863</accession>
<evidence type="ECO:0000256" key="4">
    <source>
        <dbReference type="ARBA" id="ARBA00022679"/>
    </source>
</evidence>
<dbReference type="SMART" id="SM00279">
    <property type="entry name" value="HhH2"/>
    <property type="match status" value="1"/>
</dbReference>
<protein>
    <recommendedName>
        <fullName evidence="3 14">DNA polymerase I</fullName>
        <ecNumber evidence="2 14">2.7.7.7</ecNumber>
    </recommendedName>
</protein>
<dbReference type="Gene3D" id="3.30.420.10">
    <property type="entry name" value="Ribonuclease H-like superfamily/Ribonuclease H"/>
    <property type="match status" value="1"/>
</dbReference>
<reference evidence="19 20" key="1">
    <citation type="journal article" date="2018" name="Int. J. Syst. Evol. Microbiol.">
        <title>Rubneribacter badeniensis gen. nov., sp. nov. and Enteroscipio rubneri gen. nov., sp. nov., new members of the Eggerthellaceae isolated from human faeces.</title>
        <authorList>
            <person name="Danylec N."/>
            <person name="Gobl A."/>
            <person name="Stoll D.A."/>
            <person name="Hetzer B."/>
            <person name="Kulling S.E."/>
            <person name="Huch M."/>
        </authorList>
    </citation>
    <scope>NUCLEOTIDE SEQUENCE [LARGE SCALE GENOMIC DNA]</scope>
    <source>
        <strain evidence="19 20">ResAG-85</strain>
    </source>
</reference>
<dbReference type="CDD" id="cd09859">
    <property type="entry name" value="PIN_53EXO"/>
    <property type="match status" value="1"/>
</dbReference>
<keyword evidence="9 15" id="KW-0239">DNA-directed DNA polymerase</keyword>
<evidence type="ECO:0000256" key="11">
    <source>
        <dbReference type="ARBA" id="ARBA00023204"/>
    </source>
</evidence>
<reference evidence="18" key="2">
    <citation type="journal article" date="2021" name="PeerJ">
        <title>Extensive microbial diversity within the chicken gut microbiome revealed by metagenomics and culture.</title>
        <authorList>
            <person name="Gilroy R."/>
            <person name="Ravi A."/>
            <person name="Getino M."/>
            <person name="Pursley I."/>
            <person name="Horton D.L."/>
            <person name="Alikhan N.F."/>
            <person name="Baker D."/>
            <person name="Gharbi K."/>
            <person name="Hall N."/>
            <person name="Watson M."/>
            <person name="Adriaenssens E.M."/>
            <person name="Foster-Nyarko E."/>
            <person name="Jarju S."/>
            <person name="Secka A."/>
            <person name="Antonio M."/>
            <person name="Oren A."/>
            <person name="Chaudhuri R.R."/>
            <person name="La Ragione R."/>
            <person name="Hildebrand F."/>
            <person name="Pallen M.J."/>
        </authorList>
    </citation>
    <scope>NUCLEOTIDE SEQUENCE</scope>
    <source>
        <strain evidence="18">USAMLcec12-2067</strain>
    </source>
</reference>
<dbReference type="InterPro" id="IPR036397">
    <property type="entry name" value="RNaseH_sf"/>
</dbReference>
<comment type="function">
    <text evidence="13">In addition to polymerase activity, this DNA polymerase exhibits 3'-5' and 5'-3' exonuclease activity.</text>
</comment>
<dbReference type="EMBL" id="PPEL01000003">
    <property type="protein sequence ID" value="PNV66432.1"/>
    <property type="molecule type" value="Genomic_DNA"/>
</dbReference>
<evidence type="ECO:0000256" key="10">
    <source>
        <dbReference type="ARBA" id="ARBA00023125"/>
    </source>
</evidence>
<feature type="domain" description="5'-3' exonuclease" evidence="16">
    <location>
        <begin position="3"/>
        <end position="262"/>
    </location>
</feature>
<evidence type="ECO:0000256" key="9">
    <source>
        <dbReference type="ARBA" id="ARBA00022932"/>
    </source>
</evidence>
<dbReference type="GO" id="GO:0006302">
    <property type="term" value="P:double-strand break repair"/>
    <property type="evidence" value="ECO:0007669"/>
    <property type="project" value="TreeGrafter"/>
</dbReference>
<feature type="domain" description="DNA-directed DNA polymerase family A palm" evidence="17">
    <location>
        <begin position="632"/>
        <end position="839"/>
    </location>
</feature>
<dbReference type="InterPro" id="IPR001098">
    <property type="entry name" value="DNA-dir_DNA_pol_A_palm_dom"/>
</dbReference>
<dbReference type="CDD" id="cd09898">
    <property type="entry name" value="H3TH_53EXO"/>
    <property type="match status" value="1"/>
</dbReference>